<name>A0ABW5MRV6_9SPHI</name>
<keyword evidence="1" id="KW-1133">Transmembrane helix</keyword>
<dbReference type="EMBL" id="JBHULL010000043">
    <property type="protein sequence ID" value="MFD2584933.1"/>
    <property type="molecule type" value="Genomic_DNA"/>
</dbReference>
<feature type="transmembrane region" description="Helical" evidence="1">
    <location>
        <begin position="57"/>
        <end position="76"/>
    </location>
</feature>
<organism evidence="2 3">
    <name type="scientific">Pedobacter vanadiisoli</name>
    <dbReference type="NCBI Taxonomy" id="1761975"/>
    <lineage>
        <taxon>Bacteria</taxon>
        <taxon>Pseudomonadati</taxon>
        <taxon>Bacteroidota</taxon>
        <taxon>Sphingobacteriia</taxon>
        <taxon>Sphingobacteriales</taxon>
        <taxon>Sphingobacteriaceae</taxon>
        <taxon>Pedobacter</taxon>
    </lineage>
</organism>
<gene>
    <name evidence="2" type="ORF">ACFSR6_20720</name>
</gene>
<comment type="caution">
    <text evidence="2">The sequence shown here is derived from an EMBL/GenBank/DDBJ whole genome shotgun (WGS) entry which is preliminary data.</text>
</comment>
<feature type="transmembrane region" description="Helical" evidence="1">
    <location>
        <begin position="15"/>
        <end position="37"/>
    </location>
</feature>
<reference evidence="3" key="1">
    <citation type="journal article" date="2019" name="Int. J. Syst. Evol. Microbiol.">
        <title>The Global Catalogue of Microorganisms (GCM) 10K type strain sequencing project: providing services to taxonomists for standard genome sequencing and annotation.</title>
        <authorList>
            <consortium name="The Broad Institute Genomics Platform"/>
            <consortium name="The Broad Institute Genome Sequencing Center for Infectious Disease"/>
            <person name="Wu L."/>
            <person name="Ma J."/>
        </authorList>
    </citation>
    <scope>NUCLEOTIDE SEQUENCE [LARGE SCALE GENOMIC DNA]</scope>
    <source>
        <strain evidence="3">KCTC 42866</strain>
    </source>
</reference>
<accession>A0ABW5MRV6</accession>
<keyword evidence="1" id="KW-0472">Membrane</keyword>
<dbReference type="Proteomes" id="UP001597461">
    <property type="component" value="Unassembled WGS sequence"/>
</dbReference>
<evidence type="ECO:0000313" key="2">
    <source>
        <dbReference type="EMBL" id="MFD2584933.1"/>
    </source>
</evidence>
<feature type="transmembrane region" description="Helical" evidence="1">
    <location>
        <begin position="88"/>
        <end position="110"/>
    </location>
</feature>
<sequence length="248" mass="27699">MKSTFKPIQQQKSNFWKYIVALLFFISVLHNFFGAITYNTFVIIDNILSASGANSPILMWLFIGCFIGIGIGSVIACRKFKLNPRISLLAVVPAAITLTLFSANTGPLYAIHPKTEFQAETDTSTIDSLAITSTTVIVPKKKLKPLKKTKKELQVSTCIDQNTQVSVTVRSDSVKLFFRIAKIKDGEWSDWESIFIPQPGQYALSGKRGKIIANSIQYYYEVKQESTRSPSNPFTKSLCLGPLHIDTY</sequence>
<keyword evidence="3" id="KW-1185">Reference proteome</keyword>
<keyword evidence="1" id="KW-0812">Transmembrane</keyword>
<evidence type="ECO:0000313" key="3">
    <source>
        <dbReference type="Proteomes" id="UP001597461"/>
    </source>
</evidence>
<dbReference type="RefSeq" id="WP_379082513.1">
    <property type="nucleotide sequence ID" value="NZ_JBHULL010000043.1"/>
</dbReference>
<protein>
    <submittedName>
        <fullName evidence="2">Uncharacterized protein</fullName>
    </submittedName>
</protein>
<proteinExistence type="predicted"/>
<evidence type="ECO:0000256" key="1">
    <source>
        <dbReference type="SAM" id="Phobius"/>
    </source>
</evidence>